<gene>
    <name evidence="1" type="ORF">E6C64_18715</name>
</gene>
<name>A0A4S4FDL4_9MICO</name>
<protein>
    <recommendedName>
        <fullName evidence="3">ABM domain-containing protein</fullName>
    </recommendedName>
</protein>
<evidence type="ECO:0000313" key="2">
    <source>
        <dbReference type="Proteomes" id="UP000309133"/>
    </source>
</evidence>
<proteinExistence type="predicted"/>
<organism evidence="1 2">
    <name type="scientific">Naasia lichenicola</name>
    <dbReference type="NCBI Taxonomy" id="2565933"/>
    <lineage>
        <taxon>Bacteria</taxon>
        <taxon>Bacillati</taxon>
        <taxon>Actinomycetota</taxon>
        <taxon>Actinomycetes</taxon>
        <taxon>Micrococcales</taxon>
        <taxon>Microbacteriaceae</taxon>
        <taxon>Naasia</taxon>
    </lineage>
</organism>
<dbReference type="InterPro" id="IPR011008">
    <property type="entry name" value="Dimeric_a/b-barrel"/>
</dbReference>
<reference evidence="1 2" key="1">
    <citation type="submission" date="2019-04" db="EMBL/GenBank/DDBJ databases">
        <authorList>
            <person name="Jiang L."/>
        </authorList>
    </citation>
    <scope>NUCLEOTIDE SEQUENCE [LARGE SCALE GENOMIC DNA]</scope>
    <source>
        <strain evidence="1 2">YIM 131853</strain>
    </source>
</reference>
<dbReference type="SUPFAM" id="SSF54909">
    <property type="entry name" value="Dimeric alpha+beta barrel"/>
    <property type="match status" value="1"/>
</dbReference>
<comment type="caution">
    <text evidence="1">The sequence shown here is derived from an EMBL/GenBank/DDBJ whole genome shotgun (WGS) entry which is preliminary data.</text>
</comment>
<evidence type="ECO:0000313" key="1">
    <source>
        <dbReference type="EMBL" id="THG28163.1"/>
    </source>
</evidence>
<evidence type="ECO:0008006" key="3">
    <source>
        <dbReference type="Google" id="ProtNLM"/>
    </source>
</evidence>
<dbReference type="OrthoDB" id="7210869at2"/>
<dbReference type="Proteomes" id="UP000309133">
    <property type="component" value="Unassembled WGS sequence"/>
</dbReference>
<dbReference type="EMBL" id="SSSM01000007">
    <property type="protein sequence ID" value="THG28163.1"/>
    <property type="molecule type" value="Genomic_DNA"/>
</dbReference>
<sequence>MRDYRATPGNLGAFAMFTDEPDGRTRVTTVSFWTSVEAIEAFAGEDVTTAVFYPDDDRYLVARETTVRHHEVTAAEGAITPTLHL</sequence>
<dbReference type="AlphaFoldDB" id="A0A4S4FDL4"/>
<keyword evidence="2" id="KW-1185">Reference proteome</keyword>
<accession>A0A4S4FDL4</accession>